<proteinExistence type="predicted"/>
<dbReference type="Proteomes" id="UP000789901">
    <property type="component" value="Unassembled WGS sequence"/>
</dbReference>
<evidence type="ECO:0000313" key="2">
    <source>
        <dbReference type="Proteomes" id="UP000789901"/>
    </source>
</evidence>
<gene>
    <name evidence="1" type="ORF">GMARGA_LOCUS25057</name>
</gene>
<organism evidence="1 2">
    <name type="scientific">Gigaspora margarita</name>
    <dbReference type="NCBI Taxonomy" id="4874"/>
    <lineage>
        <taxon>Eukaryota</taxon>
        <taxon>Fungi</taxon>
        <taxon>Fungi incertae sedis</taxon>
        <taxon>Mucoromycota</taxon>
        <taxon>Glomeromycotina</taxon>
        <taxon>Glomeromycetes</taxon>
        <taxon>Diversisporales</taxon>
        <taxon>Gigasporaceae</taxon>
        <taxon>Gigaspora</taxon>
    </lineage>
</organism>
<protein>
    <submittedName>
        <fullName evidence="1">26941_t:CDS:1</fullName>
    </submittedName>
</protein>
<keyword evidence="2" id="KW-1185">Reference proteome</keyword>
<evidence type="ECO:0000313" key="1">
    <source>
        <dbReference type="EMBL" id="CAG8810269.1"/>
    </source>
</evidence>
<sequence>IAKREIVQPEGVSFLFKAWGVVPRIASCGLFAVIQLGGGVVPSLRHPPEKDFWNDVKTEKKLINKEVCMDIVWNLLDLDCNKYPSTFKATFDKNLKWMHWNFLTFHELKNSKRGLKRTQEHYLTSQNKHARFSDYEREVDESTSEDDSFLGDETEKDLKVMTFDEYMEWKLKMDVGLLMCSQQMALDFF</sequence>
<feature type="non-terminal residue" evidence="1">
    <location>
        <position position="1"/>
    </location>
</feature>
<name>A0ABN7W0A0_GIGMA</name>
<reference evidence="1 2" key="1">
    <citation type="submission" date="2021-06" db="EMBL/GenBank/DDBJ databases">
        <authorList>
            <person name="Kallberg Y."/>
            <person name="Tangrot J."/>
            <person name="Rosling A."/>
        </authorList>
    </citation>
    <scope>NUCLEOTIDE SEQUENCE [LARGE SCALE GENOMIC DNA]</scope>
    <source>
        <strain evidence="1 2">120-4 pot B 10/14</strain>
    </source>
</reference>
<dbReference type="EMBL" id="CAJVQB010027278">
    <property type="protein sequence ID" value="CAG8810269.1"/>
    <property type="molecule type" value="Genomic_DNA"/>
</dbReference>
<comment type="caution">
    <text evidence="1">The sequence shown here is derived from an EMBL/GenBank/DDBJ whole genome shotgun (WGS) entry which is preliminary data.</text>
</comment>
<accession>A0ABN7W0A0</accession>